<organism evidence="1 2">
    <name type="scientific">Hymenobacter cellulosilyticus</name>
    <dbReference type="NCBI Taxonomy" id="2932248"/>
    <lineage>
        <taxon>Bacteria</taxon>
        <taxon>Pseudomonadati</taxon>
        <taxon>Bacteroidota</taxon>
        <taxon>Cytophagia</taxon>
        <taxon>Cytophagales</taxon>
        <taxon>Hymenobacteraceae</taxon>
        <taxon>Hymenobacter</taxon>
    </lineage>
</organism>
<dbReference type="InterPro" id="IPR052897">
    <property type="entry name" value="Sec-Metab_Biosynth_Hydrolase"/>
</dbReference>
<dbReference type="SUPFAM" id="SSF53474">
    <property type="entry name" value="alpha/beta-Hydrolases"/>
    <property type="match status" value="1"/>
</dbReference>
<dbReference type="EMBL" id="CP095046">
    <property type="protein sequence ID" value="UOQ70381.1"/>
    <property type="molecule type" value="Genomic_DNA"/>
</dbReference>
<protein>
    <recommendedName>
        <fullName evidence="3">Alpha/beta hydrolase</fullName>
    </recommendedName>
</protein>
<dbReference type="InterPro" id="IPR029058">
    <property type="entry name" value="AB_hydrolase_fold"/>
</dbReference>
<accession>A0A8T9Q1R3</accession>
<dbReference type="Proteomes" id="UP000831796">
    <property type="component" value="Chromosome"/>
</dbReference>
<evidence type="ECO:0008006" key="3">
    <source>
        <dbReference type="Google" id="ProtNLM"/>
    </source>
</evidence>
<dbReference type="PANTHER" id="PTHR37017">
    <property type="entry name" value="AB HYDROLASE-1 DOMAIN-CONTAINING PROTEIN-RELATED"/>
    <property type="match status" value="1"/>
</dbReference>
<proteinExistence type="predicted"/>
<gene>
    <name evidence="1" type="ORF">MUN79_16725</name>
</gene>
<dbReference type="Gene3D" id="3.40.50.1820">
    <property type="entry name" value="alpha/beta hydrolase"/>
    <property type="match status" value="1"/>
</dbReference>
<dbReference type="KEGG" id="hcu:MUN79_16725"/>
<dbReference type="AlphaFoldDB" id="A0A8T9Q1R3"/>
<reference evidence="1" key="1">
    <citation type="submission" date="2022-04" db="EMBL/GenBank/DDBJ databases">
        <title>Hymenobacter sp. isolated from the air.</title>
        <authorList>
            <person name="Won M."/>
            <person name="Lee C.-M."/>
            <person name="Woen H.-Y."/>
            <person name="Kwon S.-W."/>
        </authorList>
    </citation>
    <scope>NUCLEOTIDE SEQUENCE</scope>
    <source>
        <strain evidence="1">5116S-3</strain>
    </source>
</reference>
<dbReference type="RefSeq" id="WP_244673803.1">
    <property type="nucleotide sequence ID" value="NZ_CP095046.1"/>
</dbReference>
<sequence>MAEAAPAKIAKLVYVAGFLPTNQQSVFELAGQDTQSLLGPALSTSPDGSLAVVNRAQLVNIFCQDGSAAVQQQVLENYRDEPAGPPAEKVTLSAANYGRVPRYYVRTLQDHALSPVLQDLMLRATPVQKEYRLNSGHTPHLTNAEELSGILAEIAQ</sequence>
<keyword evidence="2" id="KW-1185">Reference proteome</keyword>
<dbReference type="PANTHER" id="PTHR37017:SF11">
    <property type="entry name" value="ESTERASE_LIPASE_THIOESTERASE DOMAIN-CONTAINING PROTEIN"/>
    <property type="match status" value="1"/>
</dbReference>
<evidence type="ECO:0000313" key="2">
    <source>
        <dbReference type="Proteomes" id="UP000831796"/>
    </source>
</evidence>
<name>A0A8T9Q1R3_9BACT</name>
<evidence type="ECO:0000313" key="1">
    <source>
        <dbReference type="EMBL" id="UOQ70381.1"/>
    </source>
</evidence>